<feature type="compositionally biased region" description="Basic and acidic residues" evidence="1">
    <location>
        <begin position="40"/>
        <end position="53"/>
    </location>
</feature>
<gene>
    <name evidence="2" type="ORF">A9K55_000221</name>
</gene>
<evidence type="ECO:0000256" key="1">
    <source>
        <dbReference type="SAM" id="MobiDB-lite"/>
    </source>
</evidence>
<proteinExistence type="predicted"/>
<dbReference type="AlphaFoldDB" id="A0A2H4SVS9"/>
<evidence type="ECO:0000313" key="2">
    <source>
        <dbReference type="EMBL" id="ATY67207.1"/>
    </source>
</evidence>
<evidence type="ECO:0000313" key="3">
    <source>
        <dbReference type="Proteomes" id="UP000323067"/>
    </source>
</evidence>
<dbReference type="EMBL" id="CP023328">
    <property type="protein sequence ID" value="ATY67207.1"/>
    <property type="molecule type" value="Genomic_DNA"/>
</dbReference>
<sequence length="69" mass="7550">MTNPCGGGGCWGLEVPRASSGNQLIGRTPYRDQRALLKSPGDLEKAPKRKENGVRGVHGGEMVRFHDFR</sequence>
<organism evidence="2 3">
    <name type="scientific">Cordyceps militaris</name>
    <name type="common">Caterpillar fungus</name>
    <name type="synonym">Clavaria militaris</name>
    <dbReference type="NCBI Taxonomy" id="73501"/>
    <lineage>
        <taxon>Eukaryota</taxon>
        <taxon>Fungi</taxon>
        <taxon>Dikarya</taxon>
        <taxon>Ascomycota</taxon>
        <taxon>Pezizomycotina</taxon>
        <taxon>Sordariomycetes</taxon>
        <taxon>Hypocreomycetidae</taxon>
        <taxon>Hypocreales</taxon>
        <taxon>Cordycipitaceae</taxon>
        <taxon>Cordyceps</taxon>
    </lineage>
</organism>
<reference evidence="2 3" key="1">
    <citation type="journal article" date="2017" name="BMC Genomics">
        <title>Chromosome level assembly and secondary metabolite potential of the parasitic fungus Cordyceps militaris.</title>
        <authorList>
            <person name="Kramer G.J."/>
            <person name="Nodwell J.R."/>
        </authorList>
    </citation>
    <scope>NUCLEOTIDE SEQUENCE [LARGE SCALE GENOMIC DNA]</scope>
    <source>
        <strain evidence="2 3">ATCC 34164</strain>
    </source>
</reference>
<dbReference type="Proteomes" id="UP000323067">
    <property type="component" value="Chromosome i"/>
</dbReference>
<feature type="region of interest" description="Disordered" evidence="1">
    <location>
        <begin position="40"/>
        <end position="61"/>
    </location>
</feature>
<dbReference type="VEuPathDB" id="FungiDB:A9K55_000221"/>
<name>A0A2H4SVS9_CORMI</name>
<accession>A0A2H4SVS9</accession>
<protein>
    <submittedName>
        <fullName evidence="2">Uncharacterized protein</fullName>
    </submittedName>
</protein>